<evidence type="ECO:0008006" key="3">
    <source>
        <dbReference type="Google" id="ProtNLM"/>
    </source>
</evidence>
<sequence length="541" mass="63067">MKALQQKRTSSQQLIANLCYSWKAQIRNGHFSIDTGIKYLSEILRYQQSISYLSPINTYNSSSNEDSREENNDILVSFKTQEYGSLYGIARKILLKCQQKTIIGPSPLMSDFTAIGLQVIMNQLVDIYFSCHNIYFSVVHESSFRKNIELAEVPFDDLISFAICSFVCSTPCDHLVYNARQRRTMGDFFYLKAKEIMLDQFDDSSKKTENVTAILLLFNYVHMTLRFMEYDLYLTMGYQICLEMKAHYGKIGPQPTVEYALFTRHLLYGYSLRTLLDCVTDKSVTRQPLPFPKLVSMSDESEIMKKFLQTHDHILSIHSHPFLDVLYEQVHLIYLGSMCTVKLETILKLDRILFEHRQNIPGQKGFCEDIYNEEKCKKDIDESEDFFTIFTFVHFSSIILSFYASCLQPVTSTNENEELLNIIRQNSLERSQKITRLLFYGIERLSRLKPTLCWFQSVSIECLCYNIDTLVLQLSVKNMASEVRQVLFNAIKKIEKNRTLQKKDLPPIAQTVKCDVKEFIRSHKTDTYCYDKYPDPWCALM</sequence>
<dbReference type="AlphaFoldDB" id="A0A367KNY1"/>
<evidence type="ECO:0000313" key="2">
    <source>
        <dbReference type="Proteomes" id="UP000253551"/>
    </source>
</evidence>
<proteinExistence type="predicted"/>
<name>A0A367KNY1_RHIST</name>
<gene>
    <name evidence="1" type="ORF">CU098_012358</name>
</gene>
<dbReference type="Proteomes" id="UP000253551">
    <property type="component" value="Unassembled WGS sequence"/>
</dbReference>
<reference evidence="1 2" key="1">
    <citation type="journal article" date="2018" name="G3 (Bethesda)">
        <title>Phylogenetic and Phylogenomic Definition of Rhizopus Species.</title>
        <authorList>
            <person name="Gryganskyi A.P."/>
            <person name="Golan J."/>
            <person name="Dolatabadi S."/>
            <person name="Mondo S."/>
            <person name="Robb S."/>
            <person name="Idnurm A."/>
            <person name="Muszewska A."/>
            <person name="Steczkiewicz K."/>
            <person name="Masonjones S."/>
            <person name="Liao H.L."/>
            <person name="Gajdeczka M.T."/>
            <person name="Anike F."/>
            <person name="Vuek A."/>
            <person name="Anishchenko I.M."/>
            <person name="Voigt K."/>
            <person name="de Hoog G.S."/>
            <person name="Smith M.E."/>
            <person name="Heitman J."/>
            <person name="Vilgalys R."/>
            <person name="Stajich J.E."/>
        </authorList>
    </citation>
    <scope>NUCLEOTIDE SEQUENCE [LARGE SCALE GENOMIC DNA]</scope>
    <source>
        <strain evidence="1 2">LSU 92-RS-03</strain>
    </source>
</reference>
<organism evidence="1 2">
    <name type="scientific">Rhizopus stolonifer</name>
    <name type="common">Rhizopus nigricans</name>
    <dbReference type="NCBI Taxonomy" id="4846"/>
    <lineage>
        <taxon>Eukaryota</taxon>
        <taxon>Fungi</taxon>
        <taxon>Fungi incertae sedis</taxon>
        <taxon>Mucoromycota</taxon>
        <taxon>Mucoromycotina</taxon>
        <taxon>Mucoromycetes</taxon>
        <taxon>Mucorales</taxon>
        <taxon>Mucorineae</taxon>
        <taxon>Rhizopodaceae</taxon>
        <taxon>Rhizopus</taxon>
    </lineage>
</organism>
<protein>
    <recommendedName>
        <fullName evidence="3">Transcription factor domain-containing protein</fullName>
    </recommendedName>
</protein>
<evidence type="ECO:0000313" key="1">
    <source>
        <dbReference type="EMBL" id="RCI03945.1"/>
    </source>
</evidence>
<dbReference type="EMBL" id="PJQM01000838">
    <property type="protein sequence ID" value="RCI03945.1"/>
    <property type="molecule type" value="Genomic_DNA"/>
</dbReference>
<dbReference type="CDD" id="cd12148">
    <property type="entry name" value="fungal_TF_MHR"/>
    <property type="match status" value="1"/>
</dbReference>
<comment type="caution">
    <text evidence="1">The sequence shown here is derived from an EMBL/GenBank/DDBJ whole genome shotgun (WGS) entry which is preliminary data.</text>
</comment>
<dbReference type="OrthoDB" id="2290221at2759"/>
<dbReference type="STRING" id="4846.A0A367KNY1"/>
<feature type="non-terminal residue" evidence="1">
    <location>
        <position position="541"/>
    </location>
</feature>
<accession>A0A367KNY1</accession>
<keyword evidence="2" id="KW-1185">Reference proteome</keyword>